<keyword evidence="1" id="KW-0378">Hydrolase</keyword>
<dbReference type="GeneID" id="65343936"/>
<dbReference type="AlphaFoldDB" id="A0A1H2L9U3"/>
<accession>A0A1H2L9U3</accession>
<feature type="transmembrane region" description="Helical" evidence="3">
    <location>
        <begin position="12"/>
        <end position="31"/>
    </location>
</feature>
<feature type="active site" description="Proton donor/acceptor" evidence="2">
    <location>
        <position position="157"/>
    </location>
</feature>
<evidence type="ECO:0000256" key="2">
    <source>
        <dbReference type="PIRSR" id="PIRSR605754-1"/>
    </source>
</evidence>
<keyword evidence="3" id="KW-0472">Membrane</keyword>
<dbReference type="Pfam" id="PF04203">
    <property type="entry name" value="Sortase"/>
    <property type="match status" value="1"/>
</dbReference>
<reference evidence="5" key="1">
    <citation type="submission" date="2016-10" db="EMBL/GenBank/DDBJ databases">
        <authorList>
            <person name="Varghese N."/>
            <person name="Submissions S."/>
        </authorList>
    </citation>
    <scope>NUCLEOTIDE SEQUENCE [LARGE SCALE GENOMIC DNA]</scope>
    <source>
        <strain evidence="5">DSM 10002</strain>
    </source>
</reference>
<keyword evidence="3" id="KW-1133">Transmembrane helix</keyword>
<evidence type="ECO:0000256" key="3">
    <source>
        <dbReference type="SAM" id="Phobius"/>
    </source>
</evidence>
<dbReference type="InterPro" id="IPR042002">
    <property type="entry name" value="Sortase_C"/>
</dbReference>
<keyword evidence="5" id="KW-1185">Reference proteome</keyword>
<feature type="transmembrane region" description="Helical" evidence="3">
    <location>
        <begin position="256"/>
        <end position="279"/>
    </location>
</feature>
<dbReference type="SUPFAM" id="SSF63817">
    <property type="entry name" value="Sortase"/>
    <property type="match status" value="1"/>
</dbReference>
<dbReference type="EMBL" id="LT629804">
    <property type="protein sequence ID" value="SDU77800.1"/>
    <property type="molecule type" value="Genomic_DNA"/>
</dbReference>
<protein>
    <submittedName>
        <fullName evidence="4">Sortase A</fullName>
    </submittedName>
</protein>
<dbReference type="InterPro" id="IPR005754">
    <property type="entry name" value="Sortase"/>
</dbReference>
<keyword evidence="3" id="KW-0812">Transmembrane</keyword>
<dbReference type="Proteomes" id="UP000214355">
    <property type="component" value="Chromosome I"/>
</dbReference>
<gene>
    <name evidence="4" type="ORF">SAMN04489737_0177</name>
</gene>
<evidence type="ECO:0000313" key="4">
    <source>
        <dbReference type="EMBL" id="SDU77800.1"/>
    </source>
</evidence>
<dbReference type="RefSeq" id="WP_231943956.1">
    <property type="nucleotide sequence ID" value="NZ_LT629804.1"/>
</dbReference>
<proteinExistence type="predicted"/>
<dbReference type="GO" id="GO:0016787">
    <property type="term" value="F:hydrolase activity"/>
    <property type="evidence" value="ECO:0007669"/>
    <property type="project" value="UniProtKB-KW"/>
</dbReference>
<dbReference type="CDD" id="cd05827">
    <property type="entry name" value="Sortase_C"/>
    <property type="match status" value="1"/>
</dbReference>
<dbReference type="InterPro" id="IPR023365">
    <property type="entry name" value="Sortase_dom-sf"/>
</dbReference>
<evidence type="ECO:0000256" key="1">
    <source>
        <dbReference type="ARBA" id="ARBA00022801"/>
    </source>
</evidence>
<dbReference type="STRING" id="131112.SAMN04489737_0177"/>
<organism evidence="4 5">
    <name type="scientific">Arcanobacterium phocae</name>
    <dbReference type="NCBI Taxonomy" id="131112"/>
    <lineage>
        <taxon>Bacteria</taxon>
        <taxon>Bacillati</taxon>
        <taxon>Actinomycetota</taxon>
        <taxon>Actinomycetes</taxon>
        <taxon>Actinomycetales</taxon>
        <taxon>Actinomycetaceae</taxon>
        <taxon>Arcanobacterium</taxon>
    </lineage>
</organism>
<sequence length="312" mass="33923">MRVYVGRIITVILVWIGTGLLLYPTIASWNYQYNQTNILGTLGETFEHVSPDKNEQISMARKYNDALESGFDVKANVNVPTSGGELDESQLGLWPYEDILKGTESGVMGRILVPVADVDIPIYHGTSEVTLLKGAGHLEGTSLPVGGKGTRSVITAHRGLADATMFTNLDRVEEGDTFTLNIFGEVMTYRVVDIQVVAPEDSQSIKAEPGHDLVTLVTCTPLGINSHRILVTGERVFPTPNKDVSKATEKSELPHFPWWAIVIGAVLIGGVGILIHSVIGIRREKHMITIENSSQTGELTTEESSSITGDKI</sequence>
<dbReference type="NCBIfam" id="NF033745">
    <property type="entry name" value="class_C_sortase"/>
    <property type="match status" value="1"/>
</dbReference>
<dbReference type="Gene3D" id="2.40.260.10">
    <property type="entry name" value="Sortase"/>
    <property type="match status" value="1"/>
</dbReference>
<feature type="active site" description="Acyl-thioester intermediate" evidence="2">
    <location>
        <position position="219"/>
    </location>
</feature>
<name>A0A1H2L9U3_9ACTO</name>
<dbReference type="NCBIfam" id="TIGR01076">
    <property type="entry name" value="sortase_fam"/>
    <property type="match status" value="1"/>
</dbReference>
<evidence type="ECO:0000313" key="5">
    <source>
        <dbReference type="Proteomes" id="UP000214355"/>
    </source>
</evidence>